<organism evidence="2 3">
    <name type="scientific">Flavobacterium macacae</name>
    <dbReference type="NCBI Taxonomy" id="2488993"/>
    <lineage>
        <taxon>Bacteria</taxon>
        <taxon>Pseudomonadati</taxon>
        <taxon>Bacteroidota</taxon>
        <taxon>Flavobacteriia</taxon>
        <taxon>Flavobacteriales</taxon>
        <taxon>Flavobacteriaceae</taxon>
        <taxon>Flavobacterium</taxon>
    </lineage>
</organism>
<evidence type="ECO:0000313" key="2">
    <source>
        <dbReference type="EMBL" id="RRJ92137.1"/>
    </source>
</evidence>
<sequence length="173" mass="20196">MKNSYFLILCISISAFAQKGYPVPEKSATHLFYIQHSQNHNTFVYEANFEHKKINSIEPIKIHKIAYTKGGAKEELTKMQRNLAYGIDIKKQKENHYEFCLVSYPDKKMYLEIHKNGKSQVKTMVNGKKIILHKMYLSMQKGSLKPKIEFIDFSGTDESSSKEVKERFYLETD</sequence>
<dbReference type="Pfam" id="PF16117">
    <property type="entry name" value="DUF4833"/>
    <property type="match status" value="1"/>
</dbReference>
<proteinExistence type="predicted"/>
<keyword evidence="3" id="KW-1185">Reference proteome</keyword>
<accession>A0A3P3WCS1</accession>
<dbReference type="AlphaFoldDB" id="A0A3P3WCS1"/>
<feature type="domain" description="DUF4833" evidence="1">
    <location>
        <begin position="32"/>
        <end position="167"/>
    </location>
</feature>
<dbReference type="OrthoDB" id="9785831at2"/>
<evidence type="ECO:0000313" key="3">
    <source>
        <dbReference type="Proteomes" id="UP000271937"/>
    </source>
</evidence>
<reference evidence="2 3" key="1">
    <citation type="submission" date="2018-11" db="EMBL/GenBank/DDBJ databases">
        <title>Flavobacterium sp. nov., YIM 102600 draft genome.</title>
        <authorList>
            <person name="Li G."/>
            <person name="Jiang Y."/>
        </authorList>
    </citation>
    <scope>NUCLEOTIDE SEQUENCE [LARGE SCALE GENOMIC DNA]</scope>
    <source>
        <strain evidence="2 3">YIM 102600</strain>
    </source>
</reference>
<name>A0A3P3WCS1_9FLAO</name>
<comment type="caution">
    <text evidence="2">The sequence shown here is derived from an EMBL/GenBank/DDBJ whole genome shotgun (WGS) entry which is preliminary data.</text>
</comment>
<dbReference type="Proteomes" id="UP000271937">
    <property type="component" value="Unassembled WGS sequence"/>
</dbReference>
<dbReference type="InterPro" id="IPR032269">
    <property type="entry name" value="DUF4833"/>
</dbReference>
<gene>
    <name evidence="2" type="ORF">EG849_06895</name>
</gene>
<evidence type="ECO:0000259" key="1">
    <source>
        <dbReference type="Pfam" id="PF16117"/>
    </source>
</evidence>
<dbReference type="RefSeq" id="WP_125012342.1">
    <property type="nucleotide sequence ID" value="NZ_RQVR01000006.1"/>
</dbReference>
<dbReference type="EMBL" id="RQVR01000006">
    <property type="protein sequence ID" value="RRJ92137.1"/>
    <property type="molecule type" value="Genomic_DNA"/>
</dbReference>
<protein>
    <submittedName>
        <fullName evidence="2">DUF4833 domain-containing protein</fullName>
    </submittedName>
</protein>